<comment type="caution">
    <text evidence="4">The sequence shown here is derived from an EMBL/GenBank/DDBJ whole genome shotgun (WGS) entry which is preliminary data.</text>
</comment>
<feature type="transmembrane region" description="Helical" evidence="2">
    <location>
        <begin position="50"/>
        <end position="67"/>
    </location>
</feature>
<dbReference type="RefSeq" id="WP_114296727.1">
    <property type="nucleotide sequence ID" value="NZ_QPJT01000004.1"/>
</dbReference>
<keyword evidence="5" id="KW-1185">Reference proteome</keyword>
<feature type="region of interest" description="Disordered" evidence="1">
    <location>
        <begin position="103"/>
        <end position="127"/>
    </location>
</feature>
<accession>A0A369BBH7</accession>
<dbReference type="Proteomes" id="UP000253034">
    <property type="component" value="Unassembled WGS sequence"/>
</dbReference>
<evidence type="ECO:0000313" key="5">
    <source>
        <dbReference type="Proteomes" id="UP000253034"/>
    </source>
</evidence>
<evidence type="ECO:0000256" key="1">
    <source>
        <dbReference type="SAM" id="MobiDB-lite"/>
    </source>
</evidence>
<sequence>MYNVRYRRFNVEALIKAAIMLGFALFFYITIRSGTVQLYVHPRIVPYMKFSIAAMLLIAVFLVRSAFMPQVARVKTAYLLFFIIPLAASFLIPPSVMDTSGLSGNNFKPSQQPKAAPASDGSLSSDFTSPDDVGSLINEYPGTSEELYEIPEYQEDPIDIQPQLQGDKVIVDDASFAVWNDELYYNVDKYAGKGIEIKGQVLKDSQLKPDEFVVVRLMMSCCTADLQPIGIICRYDDAGKLASNTWIKINGKIVRDSYEGELYPLIEVESVENASKPEEEYLYP</sequence>
<dbReference type="PANTHER" id="PTHR40047">
    <property type="entry name" value="UPF0703 PROTEIN YCGQ"/>
    <property type="match status" value="1"/>
</dbReference>
<protein>
    <submittedName>
        <fullName evidence="4">Putative membrane protein</fullName>
    </submittedName>
</protein>
<keyword evidence="2" id="KW-0812">Transmembrane</keyword>
<evidence type="ECO:0000313" key="4">
    <source>
        <dbReference type="EMBL" id="RCX18883.1"/>
    </source>
</evidence>
<feature type="domain" description="DUF1980" evidence="3">
    <location>
        <begin position="160"/>
        <end position="284"/>
    </location>
</feature>
<dbReference type="AlphaFoldDB" id="A0A369BBH7"/>
<name>A0A369BBH7_9FIRM</name>
<dbReference type="EMBL" id="QPJT01000004">
    <property type="protein sequence ID" value="RCX18883.1"/>
    <property type="molecule type" value="Genomic_DNA"/>
</dbReference>
<evidence type="ECO:0000259" key="3">
    <source>
        <dbReference type="Pfam" id="PF21537"/>
    </source>
</evidence>
<dbReference type="PANTHER" id="PTHR40047:SF1">
    <property type="entry name" value="UPF0703 PROTEIN YCGQ"/>
    <property type="match status" value="1"/>
</dbReference>
<dbReference type="Pfam" id="PF21537">
    <property type="entry name" value="DUF1980_C"/>
    <property type="match status" value="1"/>
</dbReference>
<feature type="transmembrane region" description="Helical" evidence="2">
    <location>
        <begin position="12"/>
        <end position="30"/>
    </location>
</feature>
<dbReference type="InterPro" id="IPR052955">
    <property type="entry name" value="UPF0703_membrane_permease"/>
</dbReference>
<reference evidence="4 5" key="1">
    <citation type="submission" date="2018-07" db="EMBL/GenBank/DDBJ databases">
        <title>Genomic Encyclopedia of Type Strains, Phase IV (KMG-IV): sequencing the most valuable type-strain genomes for metagenomic binning, comparative biology and taxonomic classification.</title>
        <authorList>
            <person name="Goeker M."/>
        </authorList>
    </citation>
    <scope>NUCLEOTIDE SEQUENCE [LARGE SCALE GENOMIC DNA]</scope>
    <source>
        <strain evidence="4 5">DSM 27016</strain>
    </source>
</reference>
<keyword evidence="2" id="KW-0472">Membrane</keyword>
<evidence type="ECO:0000256" key="2">
    <source>
        <dbReference type="SAM" id="Phobius"/>
    </source>
</evidence>
<keyword evidence="2" id="KW-1133">Transmembrane helix</keyword>
<dbReference type="InterPro" id="IPR048447">
    <property type="entry name" value="DUF1980_C"/>
</dbReference>
<proteinExistence type="predicted"/>
<feature type="compositionally biased region" description="Polar residues" evidence="1">
    <location>
        <begin position="103"/>
        <end position="113"/>
    </location>
</feature>
<dbReference type="OrthoDB" id="9770408at2"/>
<dbReference type="NCBIfam" id="TIGR03943">
    <property type="entry name" value="TIGR03943 family putative permease subunit"/>
    <property type="match status" value="1"/>
</dbReference>
<organism evidence="4 5">
    <name type="scientific">Anaerobacterium chartisolvens</name>
    <dbReference type="NCBI Taxonomy" id="1297424"/>
    <lineage>
        <taxon>Bacteria</taxon>
        <taxon>Bacillati</taxon>
        <taxon>Bacillota</taxon>
        <taxon>Clostridia</taxon>
        <taxon>Eubacteriales</taxon>
        <taxon>Oscillospiraceae</taxon>
        <taxon>Anaerobacterium</taxon>
    </lineage>
</organism>
<feature type="transmembrane region" description="Helical" evidence="2">
    <location>
        <begin position="79"/>
        <end position="97"/>
    </location>
</feature>
<gene>
    <name evidence="4" type="ORF">DFR58_104154</name>
</gene>
<dbReference type="InterPro" id="IPR015402">
    <property type="entry name" value="DUF1980"/>
</dbReference>